<sequence length="385" mass="41178">MGGPMSGFHSGEALLGDLATGQLTRLCEVAGLTEADTAAYTGVLIESLGTSAGRPLSLPPPSRTFLSDDHTPVEFSLAFLPGRAPHLRVLVEPGCSSGDDLAENGRAGLRAVHTMADRWGFSTEQLDRLEDLFFPSSPEGPLALWCALELRSGGVPGVKVYLNPAANGADRAAETVREALARLGHLQAFDALPRADGFPFLALDLGDWDAPRVKIYLKHLGMSAADAGSLPRMSPAPSREQLEEFFRTAGDLPAPGDPGPTEDTGRLAGRPALTCHSFTETATGRPSGYTLHVPVRDYVRHDGEARDRAVAVLREHDMDSAALDRALAAVSPRPLSDGVGLIAYLALVHQRGRPTRVTVYVSSEAYEVRPPRETVPTRDRARARL</sequence>
<evidence type="ECO:0000313" key="5">
    <source>
        <dbReference type="PDB" id="5K9M"/>
    </source>
</evidence>
<dbReference type="AlphaFoldDB" id="A0A182DWE5"/>
<evidence type="ECO:0000313" key="3">
    <source>
        <dbReference type="PDB" id="5INJ"/>
    </source>
</evidence>
<dbReference type="EMBL" id="KT895008">
    <property type="protein sequence ID" value="ANA09444.1"/>
    <property type="molecule type" value="Genomic_DNA"/>
</dbReference>
<accession>A0A182DWE5</accession>
<dbReference type="GO" id="GO:0009820">
    <property type="term" value="P:alkaloid metabolic process"/>
    <property type="evidence" value="ECO:0007669"/>
    <property type="project" value="InterPro"/>
</dbReference>
<proteinExistence type="evidence at protein level"/>
<dbReference type="Pfam" id="PF11991">
    <property type="entry name" value="Trp_DMAT"/>
    <property type="match status" value="1"/>
</dbReference>
<dbReference type="SFLD" id="SFLDS00036">
    <property type="entry name" value="Aromatic_Prenyltransferase"/>
    <property type="match status" value="1"/>
</dbReference>
<dbReference type="InterPro" id="IPR033964">
    <property type="entry name" value="ABBA"/>
</dbReference>
<evidence type="ECO:0007829" key="6">
    <source>
        <dbReference type="PDB" id="5INJ"/>
    </source>
</evidence>
<dbReference type="PDBsum" id="5K9M"/>
<evidence type="ECO:0000313" key="4">
    <source>
        <dbReference type="PDB" id="5JXM"/>
    </source>
</evidence>
<dbReference type="SMR" id="A0A182DWE5"/>
<protein>
    <submittedName>
        <fullName evidence="3 5">Prenyltransferase</fullName>
    </submittedName>
    <submittedName>
        <fullName evidence="2 4">PriB</fullName>
    </submittedName>
</protein>
<dbReference type="GO" id="GO:0016765">
    <property type="term" value="F:transferase activity, transferring alkyl or aryl (other than methyl) groups"/>
    <property type="evidence" value="ECO:0007669"/>
    <property type="project" value="InterPro"/>
</dbReference>
<dbReference type="PDBsum" id="5JXM"/>
<keyword evidence="6 7" id="KW-0002">3D-structure</keyword>
<name>A0A182DWE5_9ACTN</name>
<dbReference type="PDB" id="5K9M">
    <property type="method" value="X-ray"/>
    <property type="resolution" value="1.50 A"/>
    <property type="chains" value="A=1-385"/>
</dbReference>
<organism evidence="3">
    <name type="scientific">Streptomyces sp. RM-5-8</name>
    <dbReference type="NCBI Taxonomy" id="1429103"/>
    <lineage>
        <taxon>Bacteria</taxon>
        <taxon>Bacillati</taxon>
        <taxon>Actinomycetota</taxon>
        <taxon>Actinomycetes</taxon>
        <taxon>Kitasatosporales</taxon>
        <taxon>Streptomycetaceae</taxon>
        <taxon>Streptomyces</taxon>
    </lineage>
</organism>
<dbReference type="PDB" id="5JXM">
    <property type="method" value="X-ray"/>
    <property type="resolution" value="1.15 A"/>
    <property type="chains" value="A=1-385"/>
</dbReference>
<reference evidence="2" key="1">
    <citation type="submission" date="2015-10" db="EMBL/GenBank/DDBJ databases">
        <title>Structure and specificity of a permissive bacterial C-prenyltransferase.</title>
        <authorList>
            <person name="Elshahawi S.I."/>
            <person name="Cao H."/>
            <person name="Shaaban K.A."/>
            <person name="Ponomareva L.V."/>
            <person name="Subramanian T."/>
            <person name="Farman M.L."/>
            <person name="Spielmann H.P."/>
            <person name="Phillips G.N.Jr."/>
            <person name="Thorson J.S."/>
            <person name="Singh S."/>
        </authorList>
    </citation>
    <scope>NUCLEOTIDE SEQUENCE</scope>
    <source>
        <strain evidence="2">RM-5-8</strain>
    </source>
</reference>
<dbReference type="InterPro" id="IPR017795">
    <property type="entry name" value="ABBA_NscD-like"/>
</dbReference>
<reference evidence="3" key="2">
    <citation type="submission" date="2016-03" db="PDB data bank">
        <title>Crystal Structure of Prenyltransferase PriB Ternary Complex with L-Tryptophan and Dimethylallyl thiolodiphosphate (DMSPP).</title>
        <authorList>
            <person name="Cao H."/>
            <person name="Elshahawi S."/>
            <person name="Benach J."/>
            <person name="Wasserman S.R."/>
            <person name="Morisco L.L."/>
            <person name="Koss J.W."/>
            <person name="Thorson J.S."/>
            <person name="Phillips G.N."/>
        </authorList>
    </citation>
    <scope>X-RAY CRYSTALLOGRAPHY (1.40 ANGSTROMS)</scope>
</reference>
<keyword evidence="1" id="KW-0808">Transferase</keyword>
<evidence type="ECO:0000256" key="1">
    <source>
        <dbReference type="ARBA" id="ARBA00022679"/>
    </source>
</evidence>
<reference evidence="6 7" key="3">
    <citation type="journal article" date="2017" name="Nat. Chem. Biol.">
        <title>Structure and specificity of a permissive bacterial C-prenyltransferase.</title>
        <authorList>
            <person name="Elshahawi S.I."/>
            <person name="Cao H."/>
            <person name="Shaaban K.A."/>
            <person name="Ponomareva L.V."/>
            <person name="Subramanian T."/>
            <person name="Farman M.L."/>
            <person name="Spielmann H.P."/>
            <person name="Phillips G.N."/>
            <person name="Thorson J.S."/>
            <person name="Singh S."/>
        </authorList>
    </citation>
    <scope>X-RAY CRYSTALLOGRAPHY (1.15 ANGSTROMS)</scope>
    <source>
        <strain evidence="4">rm-5-8</strain>
    </source>
</reference>
<dbReference type="SFLD" id="SFLDG01162">
    <property type="entry name" value="I"/>
    <property type="match status" value="1"/>
</dbReference>
<evidence type="ECO:0000313" key="2">
    <source>
        <dbReference type="EMBL" id="ANA09444.1"/>
    </source>
</evidence>
<dbReference type="PDBsum" id="5INJ"/>
<dbReference type="PDB" id="5INJ">
    <property type="method" value="X-ray"/>
    <property type="resolution" value="1.40 A"/>
    <property type="chains" value="A=1-385"/>
</dbReference>
<evidence type="ECO:0007829" key="7">
    <source>
        <dbReference type="PDB" id="5JXM"/>
    </source>
</evidence>